<keyword evidence="4" id="KW-0964">Secreted</keyword>
<proteinExistence type="inferred from homology"/>
<evidence type="ECO:0000256" key="6">
    <source>
        <dbReference type="ARBA" id="ARBA00023157"/>
    </source>
</evidence>
<evidence type="ECO:0000256" key="10">
    <source>
        <dbReference type="SAM" id="MobiDB-lite"/>
    </source>
</evidence>
<dbReference type="Pfam" id="PF18452">
    <property type="entry name" value="Ig_6"/>
    <property type="match status" value="1"/>
</dbReference>
<dbReference type="PANTHER" id="PTHR11036">
    <property type="entry name" value="SEMAPHORIN"/>
    <property type="match status" value="1"/>
</dbReference>
<dbReference type="FunFam" id="2.130.10.10:FF:000015">
    <property type="entry name" value="Semaphorin 3B"/>
    <property type="match status" value="1"/>
</dbReference>
<dbReference type="InterPro" id="IPR016201">
    <property type="entry name" value="PSI"/>
</dbReference>
<gene>
    <name evidence="13" type="primary">Sema3g</name>
    <name evidence="13" type="ORF">SMICAP_R03227</name>
</gene>
<dbReference type="SUPFAM" id="SSF48726">
    <property type="entry name" value="Immunoglobulin"/>
    <property type="match status" value="1"/>
</dbReference>
<evidence type="ECO:0000256" key="1">
    <source>
        <dbReference type="ARBA" id="ARBA00004613"/>
    </source>
</evidence>
<dbReference type="InterPro" id="IPR013783">
    <property type="entry name" value="Ig-like_fold"/>
</dbReference>
<evidence type="ECO:0000256" key="9">
    <source>
        <dbReference type="PROSITE-ProRule" id="PRU00352"/>
    </source>
</evidence>
<evidence type="ECO:0000313" key="14">
    <source>
        <dbReference type="Proteomes" id="UP000567624"/>
    </source>
</evidence>
<comment type="caution">
    <text evidence="9">Lacks conserved residue(s) required for the propagation of feature annotation.</text>
</comment>
<reference evidence="13 14" key="1">
    <citation type="submission" date="2019-09" db="EMBL/GenBank/DDBJ databases">
        <title>Bird 10,000 Genomes (B10K) Project - Family phase.</title>
        <authorList>
            <person name="Zhang G."/>
        </authorList>
    </citation>
    <scope>NUCLEOTIDE SEQUENCE [LARGE SCALE GENOMIC DNA]</scope>
    <source>
        <strain evidence="13">B10K-CU-031-20</strain>
    </source>
</reference>
<dbReference type="GO" id="GO:0001755">
    <property type="term" value="P:neural crest cell migration"/>
    <property type="evidence" value="ECO:0007669"/>
    <property type="project" value="TreeGrafter"/>
</dbReference>
<keyword evidence="8" id="KW-0393">Immunoglobulin domain</keyword>
<dbReference type="Gene3D" id="2.130.10.10">
    <property type="entry name" value="YVTN repeat-like/Quinoprotein amine dehydrogenase"/>
    <property type="match status" value="1"/>
</dbReference>
<dbReference type="SMART" id="SM00630">
    <property type="entry name" value="Sema"/>
    <property type="match status" value="1"/>
</dbReference>
<evidence type="ECO:0000256" key="8">
    <source>
        <dbReference type="ARBA" id="ARBA00023319"/>
    </source>
</evidence>
<feature type="non-terminal residue" evidence="13">
    <location>
        <position position="732"/>
    </location>
</feature>
<evidence type="ECO:0000256" key="2">
    <source>
        <dbReference type="ARBA" id="ARBA00009492"/>
    </source>
</evidence>
<keyword evidence="5" id="KW-0732">Signal</keyword>
<accession>A0A7K8QMJ1</accession>
<feature type="region of interest" description="Disordered" evidence="10">
    <location>
        <begin position="713"/>
        <end position="732"/>
    </location>
</feature>
<dbReference type="PROSITE" id="PS50835">
    <property type="entry name" value="IG_LIKE"/>
    <property type="match status" value="1"/>
</dbReference>
<keyword evidence="3" id="KW-0217">Developmental protein</keyword>
<dbReference type="GO" id="GO:0071526">
    <property type="term" value="P:semaphorin-plexin signaling pathway"/>
    <property type="evidence" value="ECO:0007669"/>
    <property type="project" value="TreeGrafter"/>
</dbReference>
<feature type="non-terminal residue" evidence="13">
    <location>
        <position position="1"/>
    </location>
</feature>
<dbReference type="PROSITE" id="PS51004">
    <property type="entry name" value="SEMA"/>
    <property type="match status" value="1"/>
</dbReference>
<feature type="domain" description="Ig-like" evidence="11">
    <location>
        <begin position="536"/>
        <end position="625"/>
    </location>
</feature>
<dbReference type="SUPFAM" id="SSF103575">
    <property type="entry name" value="Plexin repeat"/>
    <property type="match status" value="1"/>
</dbReference>
<evidence type="ECO:0000313" key="13">
    <source>
        <dbReference type="EMBL" id="NXF06821.1"/>
    </source>
</evidence>
<dbReference type="Pfam" id="PF01403">
    <property type="entry name" value="Sema"/>
    <property type="match status" value="1"/>
</dbReference>
<evidence type="ECO:0000256" key="7">
    <source>
        <dbReference type="ARBA" id="ARBA00023180"/>
    </source>
</evidence>
<dbReference type="AlphaFoldDB" id="A0A7K8QMJ1"/>
<dbReference type="SMART" id="SM00423">
    <property type="entry name" value="PSI"/>
    <property type="match status" value="1"/>
</dbReference>
<dbReference type="GO" id="GO:0005576">
    <property type="term" value="C:extracellular region"/>
    <property type="evidence" value="ECO:0007669"/>
    <property type="project" value="UniProtKB-SubCell"/>
</dbReference>
<dbReference type="InterPro" id="IPR036179">
    <property type="entry name" value="Ig-like_dom_sf"/>
</dbReference>
<dbReference type="InterPro" id="IPR015943">
    <property type="entry name" value="WD40/YVTN_repeat-like_dom_sf"/>
</dbReference>
<dbReference type="PANTHER" id="PTHR11036:SF20">
    <property type="entry name" value="SEMAPHORIN-3G"/>
    <property type="match status" value="1"/>
</dbReference>
<comment type="subcellular location">
    <subcellularLocation>
        <location evidence="1">Secreted</location>
    </subcellularLocation>
</comment>
<organism evidence="13 14">
    <name type="scientific">Smithornis capensis</name>
    <dbReference type="NCBI Taxonomy" id="363769"/>
    <lineage>
        <taxon>Eukaryota</taxon>
        <taxon>Metazoa</taxon>
        <taxon>Chordata</taxon>
        <taxon>Craniata</taxon>
        <taxon>Vertebrata</taxon>
        <taxon>Euteleostomi</taxon>
        <taxon>Archelosauria</taxon>
        <taxon>Archosauria</taxon>
        <taxon>Dinosauria</taxon>
        <taxon>Saurischia</taxon>
        <taxon>Theropoda</taxon>
        <taxon>Coelurosauria</taxon>
        <taxon>Aves</taxon>
        <taxon>Neognathae</taxon>
        <taxon>Neoaves</taxon>
        <taxon>Telluraves</taxon>
        <taxon>Australaves</taxon>
        <taxon>Passeriformes</taxon>
        <taxon>Eurylaimidae</taxon>
        <taxon>Smithornis</taxon>
    </lineage>
</organism>
<dbReference type="GO" id="GO:0030215">
    <property type="term" value="F:semaphorin receptor binding"/>
    <property type="evidence" value="ECO:0007669"/>
    <property type="project" value="InterPro"/>
</dbReference>
<dbReference type="InterPro" id="IPR027231">
    <property type="entry name" value="Semaphorin"/>
</dbReference>
<comment type="similarity">
    <text evidence="2">Belongs to the semaphorin family.</text>
</comment>
<dbReference type="InterPro" id="IPR001627">
    <property type="entry name" value="Semap_dom"/>
</dbReference>
<sequence length="732" mass="83072">TNRSVLFFGHRGFLGFCSLYLDEYRDRLFLGGKDVLYSLLLDGASTDAKEIYWPPLQGQTEECFRKGKDPETDCANYVRVLHPYNRTHLLACGTGAFHPVCAFVYVGHRGEAHLPALPPQHTFSLDSASVETGRGRCPHEPSRAFASTIIGGELYAGLTADFLGRDPGVFRSMGTRSALRTEVDQRLLNDPKFVAAHLIPDNDDRDNDKAYFFFTEKVVEADSKEHAIVSRVGRVCVNDAGGQRVLVNKWSTFNKARLVCSVPGPGGIDTYFDELEDVFLLRTKDGKSPEIYALFSTVSHVFQGSAVCVYRMADIREVFNGPFAHRESPHHQWGAYEGRVPYPRPGVCPSKTTNQPRRQYRTTKDFPDEVLHFARAHPLMYKPVYPRHRRPLLVKTDLPYRLRQIVVDRVEAEDGQHDILFLGSDAGSVLKVVILQKASSAVTEEFILEELQVFKMSVPITQMEISVKRQTLYVGSSLGVAQVRLHRCESYGSACAECCLARDPYCAWDGTACTHYQPWQAGKRRQRRQDARHGNPVHQCLDQNLTAEDNSTFLECVPRSPQASVQWFVQRPPDEQRDEVKTDERILQTEHGLLFRKLHRHDAGIYYCKTLEHGFTQTVAKTALEVIPSEQLAHTFPRERWDEPPRLLCSDPRLSPQAPKTWFKDIMHLISSQNLRRVEEYCARLWCGSRPHCKNKLAQAKLALAVVDMGKKGRMAKPHSERNRVPRQVPAT</sequence>
<keyword evidence="14" id="KW-1185">Reference proteome</keyword>
<dbReference type="Gene3D" id="2.60.40.10">
    <property type="entry name" value="Immunoglobulins"/>
    <property type="match status" value="1"/>
</dbReference>
<dbReference type="FunFam" id="2.60.40.10:FF:000030">
    <property type="entry name" value="Semaphorin 3F like"/>
    <property type="match status" value="1"/>
</dbReference>
<evidence type="ECO:0000259" key="12">
    <source>
        <dbReference type="PROSITE" id="PS51004"/>
    </source>
</evidence>
<dbReference type="GO" id="GO:0007411">
    <property type="term" value="P:axon guidance"/>
    <property type="evidence" value="ECO:0007669"/>
    <property type="project" value="TreeGrafter"/>
</dbReference>
<dbReference type="InterPro" id="IPR041416">
    <property type="entry name" value="IL-1RAcP-like_ig"/>
</dbReference>
<dbReference type="Gene3D" id="3.30.1680.10">
    <property type="entry name" value="ligand-binding face of the semaphorins, domain 2"/>
    <property type="match status" value="1"/>
</dbReference>
<dbReference type="EMBL" id="VWYW01000168">
    <property type="protein sequence ID" value="NXF06821.1"/>
    <property type="molecule type" value="Genomic_DNA"/>
</dbReference>
<evidence type="ECO:0000259" key="11">
    <source>
        <dbReference type="PROSITE" id="PS50835"/>
    </source>
</evidence>
<dbReference type="GO" id="GO:0030335">
    <property type="term" value="P:positive regulation of cell migration"/>
    <property type="evidence" value="ECO:0007669"/>
    <property type="project" value="TreeGrafter"/>
</dbReference>
<feature type="domain" description="Sema" evidence="12">
    <location>
        <begin position="1"/>
        <end position="485"/>
    </location>
</feature>
<dbReference type="InterPro" id="IPR007110">
    <property type="entry name" value="Ig-like_dom"/>
</dbReference>
<dbReference type="CDD" id="cd05871">
    <property type="entry name" value="Ig_Sema3"/>
    <property type="match status" value="1"/>
</dbReference>
<dbReference type="SUPFAM" id="SSF101912">
    <property type="entry name" value="Sema domain"/>
    <property type="match status" value="1"/>
</dbReference>
<keyword evidence="6" id="KW-1015">Disulfide bond</keyword>
<dbReference type="InterPro" id="IPR036352">
    <property type="entry name" value="Semap_dom_sf"/>
</dbReference>
<name>A0A7K8QMJ1_9PASS</name>
<keyword evidence="7" id="KW-0325">Glycoprotein</keyword>
<dbReference type="GO" id="GO:0045499">
    <property type="term" value="F:chemorepellent activity"/>
    <property type="evidence" value="ECO:0007669"/>
    <property type="project" value="TreeGrafter"/>
</dbReference>
<evidence type="ECO:0000256" key="3">
    <source>
        <dbReference type="ARBA" id="ARBA00022473"/>
    </source>
</evidence>
<dbReference type="GO" id="GO:0005886">
    <property type="term" value="C:plasma membrane"/>
    <property type="evidence" value="ECO:0007669"/>
    <property type="project" value="TreeGrafter"/>
</dbReference>
<comment type="caution">
    <text evidence="13">The sequence shown here is derived from an EMBL/GenBank/DDBJ whole genome shotgun (WGS) entry which is preliminary data.</text>
</comment>
<evidence type="ECO:0000256" key="5">
    <source>
        <dbReference type="ARBA" id="ARBA00022729"/>
    </source>
</evidence>
<dbReference type="Proteomes" id="UP000567624">
    <property type="component" value="Unassembled WGS sequence"/>
</dbReference>
<protein>
    <submittedName>
        <fullName evidence="13">SEM3G protein</fullName>
    </submittedName>
</protein>
<evidence type="ECO:0000256" key="4">
    <source>
        <dbReference type="ARBA" id="ARBA00022525"/>
    </source>
</evidence>